<comment type="similarity">
    <text evidence="1">Belongs to the phD/YefM antitoxin family.</text>
</comment>
<evidence type="ECO:0000256" key="1">
    <source>
        <dbReference type="ARBA" id="ARBA00009981"/>
    </source>
</evidence>
<organism evidence="2 3">
    <name type="scientific">Lactobacillus rodentium</name>
    <dbReference type="NCBI Taxonomy" id="947835"/>
    <lineage>
        <taxon>Bacteria</taxon>
        <taxon>Bacillati</taxon>
        <taxon>Bacillota</taxon>
        <taxon>Bacilli</taxon>
        <taxon>Lactobacillales</taxon>
        <taxon>Lactobacillaceae</taxon>
        <taxon>Lactobacillus</taxon>
    </lineage>
</organism>
<dbReference type="Proteomes" id="UP000257317">
    <property type="component" value="Unassembled WGS sequence"/>
</dbReference>
<dbReference type="OrthoDB" id="9802003at2"/>
<gene>
    <name evidence="2" type="ORF">LrDSM24759_09210</name>
</gene>
<dbReference type="SUPFAM" id="SSF143120">
    <property type="entry name" value="YefM-like"/>
    <property type="match status" value="1"/>
</dbReference>
<keyword evidence="3" id="KW-1185">Reference proteome</keyword>
<accession>A0A2Z6TQD8</accession>
<reference evidence="3" key="1">
    <citation type="submission" date="2018-03" db="EMBL/GenBank/DDBJ databases">
        <title>New taxa in the Lactobacillus gasseri group.</title>
        <authorList>
            <person name="Tanizawa Y."/>
            <person name="Tohno M."/>
            <person name="Endo A."/>
            <person name="Arita M."/>
        </authorList>
    </citation>
    <scope>NUCLEOTIDE SEQUENCE [LARGE SCALE GENOMIC DNA]</scope>
    <source>
        <strain evidence="3">DSM 24759</strain>
    </source>
</reference>
<name>A0A2Z6TQD8_9LACO</name>
<dbReference type="InterPro" id="IPR036165">
    <property type="entry name" value="YefM-like_sf"/>
</dbReference>
<evidence type="ECO:0000313" key="2">
    <source>
        <dbReference type="EMBL" id="GBG05007.1"/>
    </source>
</evidence>
<protein>
    <submittedName>
        <fullName evidence="2">Uncharacterized protein</fullName>
    </submittedName>
</protein>
<comment type="caution">
    <text evidence="2">The sequence shown here is derived from an EMBL/GenBank/DDBJ whole genome shotgun (WGS) entry which is preliminary data.</text>
</comment>
<dbReference type="EMBL" id="BFBY01000006">
    <property type="protein sequence ID" value="GBG05007.1"/>
    <property type="molecule type" value="Genomic_DNA"/>
</dbReference>
<dbReference type="AlphaFoldDB" id="A0A2Z6TQD8"/>
<evidence type="ECO:0000313" key="3">
    <source>
        <dbReference type="Proteomes" id="UP000257317"/>
    </source>
</evidence>
<sequence length="55" mass="6433">MKRLILSKNEYDAMIETIEIQSNQYLMRKIVAGQREVNAAKLQSHDLINLDKDNE</sequence>
<proteinExistence type="inferred from homology"/>
<dbReference type="RefSeq" id="WP_157964243.1">
    <property type="nucleotide sequence ID" value="NZ_BFBY01000006.1"/>
</dbReference>